<comment type="subunit">
    <text evidence="1">Forms a complex composed of PxpA, PxpB and PxpC.</text>
</comment>
<reference evidence="2" key="1">
    <citation type="submission" date="2020-10" db="EMBL/GenBank/DDBJ databases">
        <authorList>
            <person name="Kadnikov V."/>
            <person name="Beletsky A.V."/>
            <person name="Mardanov A.V."/>
            <person name="Karnachuk O.V."/>
            <person name="Ravin N.V."/>
        </authorList>
    </citation>
    <scope>NUCLEOTIDE SEQUENCE</scope>
    <source>
        <strain evidence="2">Bu02</strain>
    </source>
</reference>
<name>A0AAT9LCT5_9FIRM</name>
<dbReference type="PANTHER" id="PTHR30292">
    <property type="entry name" value="UNCHARACTERIZED PROTEIN YBGL-RELATED"/>
    <property type="match status" value="1"/>
</dbReference>
<dbReference type="GO" id="GO:0005975">
    <property type="term" value="P:carbohydrate metabolic process"/>
    <property type="evidence" value="ECO:0007669"/>
    <property type="project" value="InterPro"/>
</dbReference>
<dbReference type="HAMAP" id="MF_00691">
    <property type="entry name" value="PxpA"/>
    <property type="match status" value="1"/>
</dbReference>
<comment type="similarity">
    <text evidence="1">Belongs to the LamB/PxpA family.</text>
</comment>
<dbReference type="CDD" id="cd10787">
    <property type="entry name" value="LamB_YcsF_like"/>
    <property type="match status" value="1"/>
</dbReference>
<dbReference type="PANTHER" id="PTHR30292:SF0">
    <property type="entry name" value="5-OXOPROLINASE SUBUNIT A"/>
    <property type="match status" value="1"/>
</dbReference>
<protein>
    <recommendedName>
        <fullName evidence="1">5-oxoprolinase subunit A</fullName>
        <shortName evidence="1">5-OPase subunit A</shortName>
        <ecNumber evidence="1">3.5.2.9</ecNumber>
    </recommendedName>
    <alternativeName>
        <fullName evidence="1">5-oxoprolinase (ATP-hydrolyzing) subunit A</fullName>
    </alternativeName>
</protein>
<dbReference type="AlphaFoldDB" id="A0AAT9LCT5"/>
<organism evidence="2">
    <name type="scientific">Candidatus Fermentithermobacillus carboniphilus</name>
    <dbReference type="NCBI Taxonomy" id="3085328"/>
    <lineage>
        <taxon>Bacteria</taxon>
        <taxon>Bacillati</taxon>
        <taxon>Bacillota</taxon>
        <taxon>Candidatus Fermentithermobacillia</taxon>
        <taxon>Candidatus Fermentithermobacillales</taxon>
        <taxon>Candidatus Fermentithermobacillaceae</taxon>
        <taxon>Candidatus Fermentithermobacillus</taxon>
    </lineage>
</organism>
<reference evidence="2" key="2">
    <citation type="journal article" date="2023" name="Biology">
        <title>Prokaryotic Life Associated with Coal-Fire Gas Vents Revealed by Metagenomics.</title>
        <authorList>
            <person name="Kadnikov V.V."/>
            <person name="Mardanov A.V."/>
            <person name="Beletsky A.V."/>
            <person name="Karnachuk O.V."/>
            <person name="Ravin N.V."/>
        </authorList>
    </citation>
    <scope>NUCLEOTIDE SEQUENCE</scope>
    <source>
        <strain evidence="2">Bu02</strain>
    </source>
</reference>
<dbReference type="InterPro" id="IPR005501">
    <property type="entry name" value="LamB/YcsF/PxpA-like"/>
</dbReference>
<dbReference type="InterPro" id="IPR011330">
    <property type="entry name" value="Glyco_hydro/deAcase_b/a-brl"/>
</dbReference>
<dbReference type="Gene3D" id="3.20.20.370">
    <property type="entry name" value="Glycoside hydrolase/deacetylase"/>
    <property type="match status" value="1"/>
</dbReference>
<dbReference type="NCBIfam" id="NF003816">
    <property type="entry name" value="PRK05406.1-5"/>
    <property type="match status" value="1"/>
</dbReference>
<dbReference type="EC" id="3.5.2.9" evidence="1"/>
<dbReference type="KEGG" id="fcz:IMF26_02015"/>
<dbReference type="SUPFAM" id="SSF88713">
    <property type="entry name" value="Glycoside hydrolase/deacetylase"/>
    <property type="match status" value="1"/>
</dbReference>
<keyword evidence="1" id="KW-0547">Nucleotide-binding</keyword>
<evidence type="ECO:0000313" key="2">
    <source>
        <dbReference type="EMBL" id="QUL98875.1"/>
    </source>
</evidence>
<dbReference type="GO" id="GO:0005524">
    <property type="term" value="F:ATP binding"/>
    <property type="evidence" value="ECO:0007669"/>
    <property type="project" value="UniProtKB-UniRule"/>
</dbReference>
<accession>A0AAT9LCT5</accession>
<sequence>MRCIDLNTDTGESFGRWTLGADEELISFVSSANIACGMHAGDPLVMDRTVETCRKKGVSVGAHPGFPDLQGFGRREMRMTTKEVESYVLYQIGALQAFCGSFGLRLSHVKPHGALYNMAATDMELALSVARGVARAGNDLILVGLAGSLLLDAADRIGIPRASEGFCDRAYNPDGTLMPRSSPGAVITDISEIASRAVRMVKDGVVLSSDGKEIPLRVDTICVHGDTPGAAKIAKAIKEALSENGIEIVPLPKVLAVRSPRQ</sequence>
<gene>
    <name evidence="1" type="primary">pxpA</name>
    <name evidence="2" type="ORF">IMF26_02015</name>
</gene>
<comment type="function">
    <text evidence="1">Catalyzes the cleavage of 5-oxoproline to form L-glutamate coupled to the hydrolysis of ATP to ADP and inorganic phosphate.</text>
</comment>
<keyword evidence="1" id="KW-0378">Hydrolase</keyword>
<dbReference type="EMBL" id="CP062796">
    <property type="protein sequence ID" value="QUL98875.1"/>
    <property type="molecule type" value="Genomic_DNA"/>
</dbReference>
<proteinExistence type="inferred from homology"/>
<keyword evidence="1" id="KW-0067">ATP-binding</keyword>
<evidence type="ECO:0000256" key="1">
    <source>
        <dbReference type="HAMAP-Rule" id="MF_00691"/>
    </source>
</evidence>
<dbReference type="NCBIfam" id="NF003814">
    <property type="entry name" value="PRK05406.1-3"/>
    <property type="match status" value="1"/>
</dbReference>
<dbReference type="GO" id="GO:0017168">
    <property type="term" value="F:5-oxoprolinase (ATP-hydrolyzing) activity"/>
    <property type="evidence" value="ECO:0007669"/>
    <property type="project" value="UniProtKB-UniRule"/>
</dbReference>
<comment type="catalytic activity">
    <reaction evidence="1">
        <text>5-oxo-L-proline + ATP + 2 H2O = L-glutamate + ADP + phosphate + H(+)</text>
        <dbReference type="Rhea" id="RHEA:10348"/>
        <dbReference type="ChEBI" id="CHEBI:15377"/>
        <dbReference type="ChEBI" id="CHEBI:15378"/>
        <dbReference type="ChEBI" id="CHEBI:29985"/>
        <dbReference type="ChEBI" id="CHEBI:30616"/>
        <dbReference type="ChEBI" id="CHEBI:43474"/>
        <dbReference type="ChEBI" id="CHEBI:58402"/>
        <dbReference type="ChEBI" id="CHEBI:456216"/>
        <dbReference type="EC" id="3.5.2.9"/>
    </reaction>
</comment>
<dbReference type="Pfam" id="PF03746">
    <property type="entry name" value="LamB_YcsF"/>
    <property type="match status" value="1"/>
</dbReference>